<keyword evidence="3" id="KW-0418">Kinase</keyword>
<feature type="transmembrane region" description="Helical" evidence="1">
    <location>
        <begin position="118"/>
        <end position="139"/>
    </location>
</feature>
<evidence type="ECO:0000256" key="1">
    <source>
        <dbReference type="SAM" id="Phobius"/>
    </source>
</evidence>
<dbReference type="Gene3D" id="3.30.565.10">
    <property type="entry name" value="Histidine kinase-like ATPase, C-terminal domain"/>
    <property type="match status" value="1"/>
</dbReference>
<dbReference type="InterPro" id="IPR036890">
    <property type="entry name" value="HATPase_C_sf"/>
</dbReference>
<keyword evidence="1" id="KW-1133">Transmembrane helix</keyword>
<protein>
    <submittedName>
        <fullName evidence="3">Sensor histidine kinase</fullName>
    </submittedName>
</protein>
<dbReference type="InterPro" id="IPR050640">
    <property type="entry name" value="Bact_2-comp_sensor_kinase"/>
</dbReference>
<proteinExistence type="predicted"/>
<feature type="transmembrane region" description="Helical" evidence="1">
    <location>
        <begin position="38"/>
        <end position="56"/>
    </location>
</feature>
<name>A0A6I6GQF5_9BACT</name>
<keyword evidence="1" id="KW-0812">Transmembrane</keyword>
<evidence type="ECO:0000313" key="4">
    <source>
        <dbReference type="Proteomes" id="UP000426027"/>
    </source>
</evidence>
<dbReference type="Proteomes" id="UP000426027">
    <property type="component" value="Chromosome"/>
</dbReference>
<dbReference type="AlphaFoldDB" id="A0A6I6GQF5"/>
<feature type="transmembrane region" description="Helical" evidence="1">
    <location>
        <begin position="7"/>
        <end position="26"/>
    </location>
</feature>
<gene>
    <name evidence="3" type="ORF">GLV81_14605</name>
</gene>
<feature type="transmembrane region" description="Helical" evidence="1">
    <location>
        <begin position="77"/>
        <end position="98"/>
    </location>
</feature>
<organism evidence="3 4">
    <name type="scientific">Phnomibacter ginsenosidimutans</name>
    <dbReference type="NCBI Taxonomy" id="2676868"/>
    <lineage>
        <taxon>Bacteria</taxon>
        <taxon>Pseudomonadati</taxon>
        <taxon>Bacteroidota</taxon>
        <taxon>Chitinophagia</taxon>
        <taxon>Chitinophagales</taxon>
        <taxon>Chitinophagaceae</taxon>
        <taxon>Phnomibacter</taxon>
    </lineage>
</organism>
<dbReference type="InterPro" id="IPR010559">
    <property type="entry name" value="Sig_transdc_His_kin_internal"/>
</dbReference>
<dbReference type="SUPFAM" id="SSF55874">
    <property type="entry name" value="ATPase domain of HSP90 chaperone/DNA topoisomerase II/histidine kinase"/>
    <property type="match status" value="1"/>
</dbReference>
<dbReference type="PANTHER" id="PTHR34220:SF7">
    <property type="entry name" value="SENSOR HISTIDINE KINASE YPDA"/>
    <property type="match status" value="1"/>
</dbReference>
<dbReference type="GO" id="GO:0016020">
    <property type="term" value="C:membrane"/>
    <property type="evidence" value="ECO:0007669"/>
    <property type="project" value="InterPro"/>
</dbReference>
<dbReference type="RefSeq" id="WP_157479525.1">
    <property type="nucleotide sequence ID" value="NZ_CP046566.1"/>
</dbReference>
<dbReference type="PANTHER" id="PTHR34220">
    <property type="entry name" value="SENSOR HISTIDINE KINASE YPDA"/>
    <property type="match status" value="1"/>
</dbReference>
<dbReference type="KEGG" id="fls:GLV81_14605"/>
<accession>A0A6I6GQF5</accession>
<evidence type="ECO:0000259" key="2">
    <source>
        <dbReference type="Pfam" id="PF06580"/>
    </source>
</evidence>
<keyword evidence="3" id="KW-0808">Transferase</keyword>
<dbReference type="Pfam" id="PF06580">
    <property type="entry name" value="His_kinase"/>
    <property type="match status" value="1"/>
</dbReference>
<keyword evidence="4" id="KW-1185">Reference proteome</keyword>
<evidence type="ECO:0000313" key="3">
    <source>
        <dbReference type="EMBL" id="QGW29172.1"/>
    </source>
</evidence>
<dbReference type="GO" id="GO:0000155">
    <property type="term" value="F:phosphorelay sensor kinase activity"/>
    <property type="evidence" value="ECO:0007669"/>
    <property type="project" value="InterPro"/>
</dbReference>
<sequence>MFKRKLPYYWIAQFGGWGFYVLLYTFYYYTISAYYSDYAYYFQNMFTEAGTGFLISHLMRTVIKETKLLTLSLAKQIGWMVVTTLIFGFIYSSVVVVIEEKMGWEPEYYIGATFAYKLARMAVGGALFFTIWSLLYLMYHYVVSTQRQRINQVKLEAVVKDLELKTIKAHINPHFIFNALNSIRALIDENPDRARTAVTELSQLLRSSMNADKEELVSLERELKIVNNYLALEQIRFEDRLRVQLDIDPDTLKQKVPPMMLQTLVENAIKHGISKEMHGGEVFIGSDFVADHHELVVRNTGHLVSTDSEEGFGISSTTNRLQLLFGNKASFNIQNVAGHTVEAKIIMPVTVN</sequence>
<reference evidence="3 4" key="1">
    <citation type="submission" date="2019-11" db="EMBL/GenBank/DDBJ databases">
        <authorList>
            <person name="Im W.T."/>
        </authorList>
    </citation>
    <scope>NUCLEOTIDE SEQUENCE [LARGE SCALE GENOMIC DNA]</scope>
    <source>
        <strain evidence="3 4">SB-02</strain>
    </source>
</reference>
<dbReference type="EMBL" id="CP046566">
    <property type="protein sequence ID" value="QGW29172.1"/>
    <property type="molecule type" value="Genomic_DNA"/>
</dbReference>
<feature type="domain" description="Signal transduction histidine kinase internal region" evidence="2">
    <location>
        <begin position="163"/>
        <end position="241"/>
    </location>
</feature>
<keyword evidence="1" id="KW-0472">Membrane</keyword>